<evidence type="ECO:0000313" key="2">
    <source>
        <dbReference type="EMBL" id="CAI4010050.1"/>
    </source>
</evidence>
<comment type="caution">
    <text evidence="2">The sequence shown here is derived from an EMBL/GenBank/DDBJ whole genome shotgun (WGS) entry which is preliminary data.</text>
</comment>
<keyword evidence="4" id="KW-1185">Reference proteome</keyword>
<dbReference type="EMBL" id="CAMXCT010004707">
    <property type="protein sequence ID" value="CAI4010050.1"/>
    <property type="molecule type" value="Genomic_DNA"/>
</dbReference>
<organism evidence="2">
    <name type="scientific">Cladocopium goreaui</name>
    <dbReference type="NCBI Taxonomy" id="2562237"/>
    <lineage>
        <taxon>Eukaryota</taxon>
        <taxon>Sar</taxon>
        <taxon>Alveolata</taxon>
        <taxon>Dinophyceae</taxon>
        <taxon>Suessiales</taxon>
        <taxon>Symbiodiniaceae</taxon>
        <taxon>Cladocopium</taxon>
    </lineage>
</organism>
<proteinExistence type="predicted"/>
<evidence type="ECO:0000256" key="1">
    <source>
        <dbReference type="SAM" id="MobiDB-lite"/>
    </source>
</evidence>
<dbReference type="AlphaFoldDB" id="A0A9P1DI01"/>
<feature type="compositionally biased region" description="Basic and acidic residues" evidence="1">
    <location>
        <begin position="88"/>
        <end position="104"/>
    </location>
</feature>
<protein>
    <submittedName>
        <fullName evidence="2">Uncharacterized protein</fullName>
    </submittedName>
</protein>
<evidence type="ECO:0000313" key="4">
    <source>
        <dbReference type="Proteomes" id="UP001152797"/>
    </source>
</evidence>
<feature type="region of interest" description="Disordered" evidence="1">
    <location>
        <begin position="56"/>
        <end position="122"/>
    </location>
</feature>
<dbReference type="Proteomes" id="UP001152797">
    <property type="component" value="Unassembled WGS sequence"/>
</dbReference>
<gene>
    <name evidence="2" type="ORF">C1SCF055_LOCUS35364</name>
</gene>
<accession>A0A9P1DI01</accession>
<feature type="non-terminal residue" evidence="2">
    <location>
        <position position="122"/>
    </location>
</feature>
<name>A0A9P1DI01_9DINO</name>
<reference evidence="2" key="1">
    <citation type="submission" date="2022-10" db="EMBL/GenBank/DDBJ databases">
        <authorList>
            <person name="Chen Y."/>
            <person name="Dougan E. K."/>
            <person name="Chan C."/>
            <person name="Rhodes N."/>
            <person name="Thang M."/>
        </authorList>
    </citation>
    <scope>NUCLEOTIDE SEQUENCE</scope>
</reference>
<dbReference type="EMBL" id="CAMXCT020004707">
    <property type="protein sequence ID" value="CAL1163425.1"/>
    <property type="molecule type" value="Genomic_DNA"/>
</dbReference>
<feature type="compositionally biased region" description="Basic and acidic residues" evidence="1">
    <location>
        <begin position="56"/>
        <end position="74"/>
    </location>
</feature>
<dbReference type="EMBL" id="CAMXCT030004707">
    <property type="protein sequence ID" value="CAL4797362.1"/>
    <property type="molecule type" value="Genomic_DNA"/>
</dbReference>
<sequence>EAFIQQLEVVVRKKNVKKVWVDEQWCTEKEMREELNWSSKNMYDKAEEYLVVVSEKGQREQTKEQEEIHRKVGKADTAPELEPDAFDGVERMAARIQAEKRDSLDEAAEASEAQEVEAGQHA</sequence>
<evidence type="ECO:0000313" key="3">
    <source>
        <dbReference type="EMBL" id="CAL1163425.1"/>
    </source>
</evidence>
<feature type="compositionally biased region" description="Acidic residues" evidence="1">
    <location>
        <begin position="105"/>
        <end position="115"/>
    </location>
</feature>
<reference evidence="3" key="2">
    <citation type="submission" date="2024-04" db="EMBL/GenBank/DDBJ databases">
        <authorList>
            <person name="Chen Y."/>
            <person name="Shah S."/>
            <person name="Dougan E. K."/>
            <person name="Thang M."/>
            <person name="Chan C."/>
        </authorList>
    </citation>
    <scope>NUCLEOTIDE SEQUENCE [LARGE SCALE GENOMIC DNA]</scope>
</reference>